<dbReference type="PATRIC" id="fig|626887.3.peg.1866"/>
<proteinExistence type="predicted"/>
<evidence type="ECO:0000256" key="1">
    <source>
        <dbReference type="SAM" id="MobiDB-lite"/>
    </source>
</evidence>
<accession>N6W5Q2</accession>
<evidence type="ECO:0000313" key="2">
    <source>
        <dbReference type="EMBL" id="ENO15539.1"/>
    </source>
</evidence>
<keyword evidence="3" id="KW-1185">Reference proteome</keyword>
<organism evidence="2 3">
    <name type="scientific">Marinobacter nanhaiticus D15-8W</name>
    <dbReference type="NCBI Taxonomy" id="626887"/>
    <lineage>
        <taxon>Bacteria</taxon>
        <taxon>Pseudomonadati</taxon>
        <taxon>Pseudomonadota</taxon>
        <taxon>Gammaproteobacteria</taxon>
        <taxon>Pseudomonadales</taxon>
        <taxon>Marinobacteraceae</taxon>
        <taxon>Marinobacter</taxon>
    </lineage>
</organism>
<protein>
    <submittedName>
        <fullName evidence="2">Uncharacterized protein</fullName>
    </submittedName>
</protein>
<feature type="compositionally biased region" description="Acidic residues" evidence="1">
    <location>
        <begin position="1"/>
        <end position="12"/>
    </location>
</feature>
<dbReference type="STRING" id="626887.J057_09311"/>
<dbReference type="HOGENOM" id="CLU_2735284_0_0_6"/>
<gene>
    <name evidence="2" type="ORF">J057_09311</name>
</gene>
<comment type="caution">
    <text evidence="2">The sequence shown here is derived from an EMBL/GenBank/DDBJ whole genome shotgun (WGS) entry which is preliminary data.</text>
</comment>
<dbReference type="Proteomes" id="UP000013165">
    <property type="component" value="Unassembled WGS sequence"/>
</dbReference>
<sequence>MLTDEVDQDSLDQTDHKSWNLQARNNGKGSRVFLQSRTWAGIRPMATIVGAPAPNENTYTTISYVAIGCGE</sequence>
<dbReference type="EMBL" id="APLQ01000011">
    <property type="protein sequence ID" value="ENO15539.1"/>
    <property type="molecule type" value="Genomic_DNA"/>
</dbReference>
<reference evidence="2 3" key="1">
    <citation type="journal article" date="2013" name="Genome Announc.">
        <title>Genome Sequence of the Polycyclic Aromatic Hydrocarbon-Degrading Bacterium Strain Marinobacter nanhaiticus D15-8WT.</title>
        <authorList>
            <person name="Cui Z."/>
            <person name="Gao W."/>
            <person name="Li Q."/>
            <person name="Xu G."/>
            <person name="Zheng L."/>
        </authorList>
    </citation>
    <scope>NUCLEOTIDE SEQUENCE [LARGE SCALE GENOMIC DNA]</scope>
    <source>
        <strain evidence="2 3">D15-8W</strain>
    </source>
</reference>
<feature type="region of interest" description="Disordered" evidence="1">
    <location>
        <begin position="1"/>
        <end position="23"/>
    </location>
</feature>
<evidence type="ECO:0000313" key="3">
    <source>
        <dbReference type="Proteomes" id="UP000013165"/>
    </source>
</evidence>
<dbReference type="AlphaFoldDB" id="N6W5Q2"/>
<name>N6W5Q2_9GAMM</name>